<name>A7S7H1_NEMVE</name>
<feature type="domain" description="VWFA" evidence="2">
    <location>
        <begin position="109"/>
        <end position="290"/>
    </location>
</feature>
<proteinExistence type="predicted"/>
<dbReference type="PANTHER" id="PTHR24020:SF20">
    <property type="entry name" value="PH DOMAIN-CONTAINING PROTEIN"/>
    <property type="match status" value="1"/>
</dbReference>
<keyword evidence="5" id="KW-1185">Reference proteome</keyword>
<dbReference type="GO" id="GO:0005576">
    <property type="term" value="C:extracellular region"/>
    <property type="evidence" value="ECO:0007669"/>
    <property type="project" value="InterPro"/>
</dbReference>
<dbReference type="EMBL" id="DS469593">
    <property type="protein sequence ID" value="EDO40329.1"/>
    <property type="molecule type" value="Genomic_DNA"/>
</dbReference>
<reference evidence="4 5" key="1">
    <citation type="journal article" date="2007" name="Science">
        <title>Sea anemone genome reveals ancestral eumetazoan gene repertoire and genomic organization.</title>
        <authorList>
            <person name="Putnam N.H."/>
            <person name="Srivastava M."/>
            <person name="Hellsten U."/>
            <person name="Dirks B."/>
            <person name="Chapman J."/>
            <person name="Salamov A."/>
            <person name="Terry A."/>
            <person name="Shapiro H."/>
            <person name="Lindquist E."/>
            <person name="Kapitonov V.V."/>
            <person name="Jurka J."/>
            <person name="Genikhovich G."/>
            <person name="Grigoriev I.V."/>
            <person name="Lucas S.M."/>
            <person name="Steele R.E."/>
            <person name="Finnerty J.R."/>
            <person name="Technau U."/>
            <person name="Martindale M.Q."/>
            <person name="Rokhsar D.S."/>
        </authorList>
    </citation>
    <scope>NUCLEOTIDE SEQUENCE [LARGE SCALE GENOMIC DNA]</scope>
    <source>
        <strain evidence="5">CH2 X CH6</strain>
    </source>
</reference>
<dbReference type="Gene3D" id="3.40.50.410">
    <property type="entry name" value="von Willebrand factor, type A domain"/>
    <property type="match status" value="1"/>
</dbReference>
<protein>
    <submittedName>
        <fullName evidence="4">Uncharacterized protein</fullName>
    </submittedName>
</protein>
<dbReference type="InterPro" id="IPR008197">
    <property type="entry name" value="WAP_dom"/>
</dbReference>
<dbReference type="eggNOG" id="KOG3544">
    <property type="taxonomic scope" value="Eukaryota"/>
</dbReference>
<sequence length="298" mass="32436">MTILATVTMVASISCLAAVMAVVFASIGEGKPSPRALEIGITTDGLQDILQGEACPPVFQYKSHQLCAGASYLCNSDDECSPGERCCPQENECPLKCRKTIKKKSCPIDIAFLLDASGSIGRRSWEEIKNFVKSIVDMCDISDQGTHVGIITFSTDPVIDIAFDKYKGVEMNAVNIKRDIDELRRKKGYTFIDKALTLADKSLFTQEAGMREDSQKVAVLMSDGIQTKDRGPFTPTDIAANPLKMKGVQVYTVGIGADVDVFELMAVASGITSMFSDRYLDDLKAELAYISHTKCAVK</sequence>
<dbReference type="PROSITE" id="PS50234">
    <property type="entry name" value="VWFA"/>
    <property type="match status" value="1"/>
</dbReference>
<dbReference type="PRINTS" id="PR00453">
    <property type="entry name" value="VWFADOMAIN"/>
</dbReference>
<evidence type="ECO:0000313" key="5">
    <source>
        <dbReference type="Proteomes" id="UP000001593"/>
    </source>
</evidence>
<feature type="chain" id="PRO_5002712400" evidence="1">
    <location>
        <begin position="22"/>
        <end position="298"/>
    </location>
</feature>
<dbReference type="InterPro" id="IPR036465">
    <property type="entry name" value="vWFA_dom_sf"/>
</dbReference>
<dbReference type="OMA" id="AYISHTK"/>
<dbReference type="PhylomeDB" id="A7S7H1"/>
<dbReference type="HOGENOM" id="CLU_934767_0_0_1"/>
<evidence type="ECO:0000259" key="2">
    <source>
        <dbReference type="PROSITE" id="PS50234"/>
    </source>
</evidence>
<dbReference type="Proteomes" id="UP000001593">
    <property type="component" value="Unassembled WGS sequence"/>
</dbReference>
<dbReference type="PANTHER" id="PTHR24020">
    <property type="entry name" value="COLLAGEN ALPHA"/>
    <property type="match status" value="1"/>
</dbReference>
<organism evidence="4 5">
    <name type="scientific">Nematostella vectensis</name>
    <name type="common">Starlet sea anemone</name>
    <dbReference type="NCBI Taxonomy" id="45351"/>
    <lineage>
        <taxon>Eukaryota</taxon>
        <taxon>Metazoa</taxon>
        <taxon>Cnidaria</taxon>
        <taxon>Anthozoa</taxon>
        <taxon>Hexacorallia</taxon>
        <taxon>Actiniaria</taxon>
        <taxon>Edwardsiidae</taxon>
        <taxon>Nematostella</taxon>
    </lineage>
</organism>
<feature type="domain" description="WAP" evidence="3">
    <location>
        <begin position="47"/>
        <end position="101"/>
    </location>
</feature>
<dbReference type="AlphaFoldDB" id="A7S7H1"/>
<dbReference type="InterPro" id="IPR050525">
    <property type="entry name" value="ECM_Assembly_Org"/>
</dbReference>
<dbReference type="SUPFAM" id="SSF53300">
    <property type="entry name" value="vWA-like"/>
    <property type="match status" value="1"/>
</dbReference>
<dbReference type="Pfam" id="PF00092">
    <property type="entry name" value="VWA"/>
    <property type="match status" value="1"/>
</dbReference>
<keyword evidence="1" id="KW-0732">Signal</keyword>
<accession>A7S7H1</accession>
<feature type="signal peptide" evidence="1">
    <location>
        <begin position="1"/>
        <end position="21"/>
    </location>
</feature>
<gene>
    <name evidence="4" type="ORF">NEMVEDRAFT_v1g207979</name>
</gene>
<dbReference type="SMART" id="SM00327">
    <property type="entry name" value="VWA"/>
    <property type="match status" value="1"/>
</dbReference>
<evidence type="ECO:0000256" key="1">
    <source>
        <dbReference type="SAM" id="SignalP"/>
    </source>
</evidence>
<dbReference type="InterPro" id="IPR002035">
    <property type="entry name" value="VWF_A"/>
</dbReference>
<dbReference type="GO" id="GO:0030414">
    <property type="term" value="F:peptidase inhibitor activity"/>
    <property type="evidence" value="ECO:0007669"/>
    <property type="project" value="InterPro"/>
</dbReference>
<evidence type="ECO:0000313" key="4">
    <source>
        <dbReference type="EMBL" id="EDO40329.1"/>
    </source>
</evidence>
<evidence type="ECO:0000259" key="3">
    <source>
        <dbReference type="PROSITE" id="PS51390"/>
    </source>
</evidence>
<dbReference type="InParanoid" id="A7S7H1"/>
<dbReference type="CDD" id="cd01450">
    <property type="entry name" value="vWFA_subfamily_ECM"/>
    <property type="match status" value="1"/>
</dbReference>
<dbReference type="PROSITE" id="PS51390">
    <property type="entry name" value="WAP"/>
    <property type="match status" value="1"/>
</dbReference>